<reference evidence="1 2" key="1">
    <citation type="journal article" date="2019" name="New Phytol.">
        <title>Comparative genomics reveals unique wood-decay strategies and fruiting body development in the Schizophyllaceae.</title>
        <authorList>
            <person name="Almasi E."/>
            <person name="Sahu N."/>
            <person name="Krizsan K."/>
            <person name="Balint B."/>
            <person name="Kovacs G.M."/>
            <person name="Kiss B."/>
            <person name="Cseklye J."/>
            <person name="Drula E."/>
            <person name="Henrissat B."/>
            <person name="Nagy I."/>
            <person name="Chovatia M."/>
            <person name="Adam C."/>
            <person name="LaButti K."/>
            <person name="Lipzen A."/>
            <person name="Riley R."/>
            <person name="Grigoriev I.V."/>
            <person name="Nagy L.G."/>
        </authorList>
    </citation>
    <scope>NUCLEOTIDE SEQUENCE [LARGE SCALE GENOMIC DNA]</scope>
    <source>
        <strain evidence="1 2">NL-1724</strain>
    </source>
</reference>
<protein>
    <submittedName>
        <fullName evidence="1">Uncharacterized protein</fullName>
    </submittedName>
</protein>
<gene>
    <name evidence="1" type="ORF">BD626DRAFT_612019</name>
</gene>
<comment type="caution">
    <text evidence="1">The sequence shown here is derived from an EMBL/GenBank/DDBJ whole genome shotgun (WGS) entry which is preliminary data.</text>
</comment>
<dbReference type="Proteomes" id="UP000320762">
    <property type="component" value="Unassembled WGS sequence"/>
</dbReference>
<keyword evidence="2" id="KW-1185">Reference proteome</keyword>
<name>A0A550C020_9AGAR</name>
<proteinExistence type="predicted"/>
<evidence type="ECO:0000313" key="1">
    <source>
        <dbReference type="EMBL" id="TRM58145.1"/>
    </source>
</evidence>
<dbReference type="EMBL" id="VDMD01000038">
    <property type="protein sequence ID" value="TRM58145.1"/>
    <property type="molecule type" value="Genomic_DNA"/>
</dbReference>
<dbReference type="AlphaFoldDB" id="A0A550C020"/>
<sequence length="138" mass="15501">MIDEYTCLTKLYYSAIRVLLERPDDLLQRSLAVASIHLLHDGGYPLPHDVSIAKACSEDLLLEMDIFAAEIRRLSAIHNELVTQQKIISSLIAPIRKLPTKLLSRIFIDLVADHPPEKHALIVLKTVVPVCATWRKAA</sequence>
<evidence type="ECO:0000313" key="2">
    <source>
        <dbReference type="Proteomes" id="UP000320762"/>
    </source>
</evidence>
<organism evidence="1 2">
    <name type="scientific">Schizophyllum amplum</name>
    <dbReference type="NCBI Taxonomy" id="97359"/>
    <lineage>
        <taxon>Eukaryota</taxon>
        <taxon>Fungi</taxon>
        <taxon>Dikarya</taxon>
        <taxon>Basidiomycota</taxon>
        <taxon>Agaricomycotina</taxon>
        <taxon>Agaricomycetes</taxon>
        <taxon>Agaricomycetidae</taxon>
        <taxon>Agaricales</taxon>
        <taxon>Schizophyllaceae</taxon>
        <taxon>Schizophyllum</taxon>
    </lineage>
</organism>
<accession>A0A550C020</accession>
<dbReference type="OrthoDB" id="3268380at2759"/>